<evidence type="ECO:0000256" key="3">
    <source>
        <dbReference type="ARBA" id="ARBA00022452"/>
    </source>
</evidence>
<dbReference type="InterPro" id="IPR005017">
    <property type="entry name" value="OMPP1/FadL/TodX"/>
</dbReference>
<dbReference type="GO" id="GO:0009279">
    <property type="term" value="C:cell outer membrane"/>
    <property type="evidence" value="ECO:0007669"/>
    <property type="project" value="UniProtKB-SubCell"/>
</dbReference>
<dbReference type="Proteomes" id="UP000596074">
    <property type="component" value="Chromosome"/>
</dbReference>
<dbReference type="Pfam" id="PF03349">
    <property type="entry name" value="Toluene_X"/>
    <property type="match status" value="1"/>
</dbReference>
<dbReference type="KEGG" id="vcw:GJQ55_06510"/>
<evidence type="ECO:0000313" key="9">
    <source>
        <dbReference type="Proteomes" id="UP000596074"/>
    </source>
</evidence>
<keyword evidence="9" id="KW-1185">Reference proteome</keyword>
<protein>
    <submittedName>
        <fullName evidence="8">Aromatic hydrocarbon degradation protein</fullName>
    </submittedName>
</protein>
<organism evidence="8 9">
    <name type="scientific">Venatoribacter cucullus</name>
    <dbReference type="NCBI Taxonomy" id="2661630"/>
    <lineage>
        <taxon>Bacteria</taxon>
        <taxon>Pseudomonadati</taxon>
        <taxon>Pseudomonadota</taxon>
        <taxon>Gammaproteobacteria</taxon>
        <taxon>Oceanospirillales</taxon>
        <taxon>Oceanospirillaceae</taxon>
        <taxon>Venatoribacter</taxon>
    </lineage>
</organism>
<gene>
    <name evidence="8" type="ORF">GJQ55_06510</name>
</gene>
<evidence type="ECO:0000256" key="7">
    <source>
        <dbReference type="ARBA" id="ARBA00023237"/>
    </source>
</evidence>
<evidence type="ECO:0000313" key="8">
    <source>
        <dbReference type="EMBL" id="QQD24145.1"/>
    </source>
</evidence>
<keyword evidence="5" id="KW-0732">Signal</keyword>
<accession>A0A9X7UY08</accession>
<evidence type="ECO:0000256" key="5">
    <source>
        <dbReference type="ARBA" id="ARBA00022729"/>
    </source>
</evidence>
<evidence type="ECO:0000256" key="1">
    <source>
        <dbReference type="ARBA" id="ARBA00004571"/>
    </source>
</evidence>
<evidence type="ECO:0000256" key="6">
    <source>
        <dbReference type="ARBA" id="ARBA00023136"/>
    </source>
</evidence>
<dbReference type="AlphaFoldDB" id="A0A9X7UY08"/>
<keyword evidence="6" id="KW-0472">Membrane</keyword>
<sequence>MRILIFLFLMIPGLATAQLIQNMFIDTKAMSLGNAVTADPTGIMDIHFNPAGLTKLEGRQIQIQLMNIMLSAEANFSLPEDYDPDEAGLVPIHEDPILNDPKSKAIAAAYLPGVGILPMHLPVLTLPTGGVSIQPAGSKFTFANAAYAPMAAGFAKESDDAGRYQAREVALQRFTYFSPSFGYKVNDQLALGASFLFSHQAVAVNQDVRAPNMLIGVLEELQGAFGCFDENGNSTGNDPLAPIITLCGGSVGPFKDIGELQILTEETLSPSYNLGLLWEPTDWFALGLGYQSEAKAHLKGSFELEYTDEFADFFRTFRSSIVGAIGGAIFSLPTGVKREAGNVSVRLTYPQHFQAGIKLRFLEKYQLNVDAGWTDFDKWDALRFEFDRNVSFLSMAKLLAPDIVTDNSLTMPMGYESVWSFGFGLQYDLNSRIKLRMGYEPRKSSIPDDRRSVQAPLGDANLYSVGMGYQWDKDTVVDLSLSFMQSEEVILADPQGADATGEYPNSSDSINRNCLTCTVTNPYPGLNVETKLTIGAAGISFRTKF</sequence>
<dbReference type="EMBL" id="CP046056">
    <property type="protein sequence ID" value="QQD24145.1"/>
    <property type="molecule type" value="Genomic_DNA"/>
</dbReference>
<evidence type="ECO:0000256" key="2">
    <source>
        <dbReference type="ARBA" id="ARBA00008163"/>
    </source>
</evidence>
<dbReference type="Gene3D" id="2.40.160.60">
    <property type="entry name" value="Outer membrane protein transport protein (OMPP1/FadL/TodX)"/>
    <property type="match status" value="1"/>
</dbReference>
<keyword evidence="7" id="KW-0998">Cell outer membrane</keyword>
<comment type="subcellular location">
    <subcellularLocation>
        <location evidence="1">Cell outer membrane</location>
        <topology evidence="1">Multi-pass membrane protein</topology>
    </subcellularLocation>
</comment>
<keyword evidence="3" id="KW-1134">Transmembrane beta strand</keyword>
<dbReference type="RefSeq" id="WP_228346703.1">
    <property type="nucleotide sequence ID" value="NZ_CP046056.1"/>
</dbReference>
<dbReference type="SUPFAM" id="SSF56935">
    <property type="entry name" value="Porins"/>
    <property type="match status" value="1"/>
</dbReference>
<keyword evidence="4" id="KW-0812">Transmembrane</keyword>
<name>A0A9X7UY08_9GAMM</name>
<comment type="similarity">
    <text evidence="2">Belongs to the OmpP1/FadL family.</text>
</comment>
<dbReference type="GO" id="GO:0015483">
    <property type="term" value="F:long-chain fatty acid transporting porin activity"/>
    <property type="evidence" value="ECO:0007669"/>
    <property type="project" value="TreeGrafter"/>
</dbReference>
<evidence type="ECO:0000256" key="4">
    <source>
        <dbReference type="ARBA" id="ARBA00022692"/>
    </source>
</evidence>
<reference evidence="8 9" key="1">
    <citation type="submission" date="2019-11" db="EMBL/GenBank/DDBJ databases">
        <title>Venatorbacter sp. nov. a predator of Campylobacter and other Gram-negative bacteria.</title>
        <authorList>
            <person name="Saeedi A."/>
            <person name="Cummings N.J."/>
            <person name="Connerton I.F."/>
            <person name="Connerton P.L."/>
        </authorList>
    </citation>
    <scope>NUCLEOTIDE SEQUENCE [LARGE SCALE GENOMIC DNA]</scope>
    <source>
        <strain evidence="8">XL5</strain>
    </source>
</reference>
<proteinExistence type="inferred from homology"/>
<dbReference type="PANTHER" id="PTHR35093:SF8">
    <property type="entry name" value="OUTER MEMBRANE PROTEIN NMB0088-RELATED"/>
    <property type="match status" value="1"/>
</dbReference>
<dbReference type="PANTHER" id="PTHR35093">
    <property type="entry name" value="OUTER MEMBRANE PROTEIN NMB0088-RELATED"/>
    <property type="match status" value="1"/>
</dbReference>